<dbReference type="GO" id="GO:0015267">
    <property type="term" value="F:channel activity"/>
    <property type="evidence" value="ECO:0007669"/>
    <property type="project" value="InterPro"/>
</dbReference>
<dbReference type="SUPFAM" id="SSF81338">
    <property type="entry name" value="Aquaporin-like"/>
    <property type="match status" value="1"/>
</dbReference>
<dbReference type="AlphaFoldDB" id="A0AAV3R039"/>
<dbReference type="PROSITE" id="PS00221">
    <property type="entry name" value="MIP"/>
    <property type="match status" value="1"/>
</dbReference>
<evidence type="ECO:0000256" key="1">
    <source>
        <dbReference type="ARBA" id="ARBA00004141"/>
    </source>
</evidence>
<dbReference type="InterPro" id="IPR000425">
    <property type="entry name" value="MIP"/>
</dbReference>
<protein>
    <recommendedName>
        <fullName evidence="10">Aquaporin</fullName>
    </recommendedName>
</protein>
<evidence type="ECO:0000256" key="5">
    <source>
        <dbReference type="ARBA" id="ARBA00023136"/>
    </source>
</evidence>
<dbReference type="GO" id="GO:0016020">
    <property type="term" value="C:membrane"/>
    <property type="evidence" value="ECO:0007669"/>
    <property type="project" value="UniProtKB-SubCell"/>
</dbReference>
<dbReference type="PRINTS" id="PR00783">
    <property type="entry name" value="MINTRINSICP"/>
</dbReference>
<evidence type="ECO:0000313" key="9">
    <source>
        <dbReference type="Proteomes" id="UP001454036"/>
    </source>
</evidence>
<comment type="similarity">
    <text evidence="6">Belongs to the MIP/aquaporin (TC 1.A.8) family.</text>
</comment>
<evidence type="ECO:0000313" key="8">
    <source>
        <dbReference type="EMBL" id="GAA0167697.1"/>
    </source>
</evidence>
<evidence type="ECO:0000256" key="6">
    <source>
        <dbReference type="RuleBase" id="RU000477"/>
    </source>
</evidence>
<dbReference type="PANTHER" id="PTHR45724">
    <property type="entry name" value="AQUAPORIN NIP2-1"/>
    <property type="match status" value="1"/>
</dbReference>
<sequence length="106" mass="11277">MESGDYLHEGLINENARSRSRMTLVRKVVAEVIATYLLVFATCGAAALNGVDESKVPKLGASIVGGLIVLVMIYAVGHISGAHMNPAVSIAFASVRFLPWIHVSLN</sequence>
<evidence type="ECO:0000256" key="4">
    <source>
        <dbReference type="ARBA" id="ARBA00022989"/>
    </source>
</evidence>
<gene>
    <name evidence="8" type="ORF">LIER_40431</name>
</gene>
<dbReference type="InterPro" id="IPR022357">
    <property type="entry name" value="MIP_CS"/>
</dbReference>
<feature type="transmembrane region" description="Helical" evidence="7">
    <location>
        <begin position="59"/>
        <end position="77"/>
    </location>
</feature>
<keyword evidence="4 7" id="KW-1133">Transmembrane helix</keyword>
<evidence type="ECO:0008006" key="10">
    <source>
        <dbReference type="Google" id="ProtNLM"/>
    </source>
</evidence>
<reference evidence="8 9" key="1">
    <citation type="submission" date="2024-01" db="EMBL/GenBank/DDBJ databases">
        <title>The complete chloroplast genome sequence of Lithospermum erythrorhizon: insights into the phylogenetic relationship among Boraginaceae species and the maternal lineages of purple gromwells.</title>
        <authorList>
            <person name="Okada T."/>
            <person name="Watanabe K."/>
        </authorList>
    </citation>
    <scope>NUCLEOTIDE SEQUENCE [LARGE SCALE GENOMIC DNA]</scope>
</reference>
<keyword evidence="5 7" id="KW-0472">Membrane</keyword>
<evidence type="ECO:0000256" key="7">
    <source>
        <dbReference type="SAM" id="Phobius"/>
    </source>
</evidence>
<proteinExistence type="inferred from homology"/>
<keyword evidence="2 6" id="KW-0813">Transport</keyword>
<organism evidence="8 9">
    <name type="scientific">Lithospermum erythrorhizon</name>
    <name type="common">Purple gromwell</name>
    <name type="synonym">Lithospermum officinale var. erythrorhizon</name>
    <dbReference type="NCBI Taxonomy" id="34254"/>
    <lineage>
        <taxon>Eukaryota</taxon>
        <taxon>Viridiplantae</taxon>
        <taxon>Streptophyta</taxon>
        <taxon>Embryophyta</taxon>
        <taxon>Tracheophyta</taxon>
        <taxon>Spermatophyta</taxon>
        <taxon>Magnoliopsida</taxon>
        <taxon>eudicotyledons</taxon>
        <taxon>Gunneridae</taxon>
        <taxon>Pentapetalae</taxon>
        <taxon>asterids</taxon>
        <taxon>lamiids</taxon>
        <taxon>Boraginales</taxon>
        <taxon>Boraginaceae</taxon>
        <taxon>Boraginoideae</taxon>
        <taxon>Lithospermeae</taxon>
        <taxon>Lithospermum</taxon>
    </lineage>
</organism>
<dbReference type="Gene3D" id="1.20.1080.10">
    <property type="entry name" value="Glycerol uptake facilitator protein"/>
    <property type="match status" value="1"/>
</dbReference>
<dbReference type="PANTHER" id="PTHR45724:SF16">
    <property type="entry name" value="AQUAPORIN NIP2-1"/>
    <property type="match status" value="1"/>
</dbReference>
<keyword evidence="3 6" id="KW-0812">Transmembrane</keyword>
<evidence type="ECO:0000256" key="2">
    <source>
        <dbReference type="ARBA" id="ARBA00022448"/>
    </source>
</evidence>
<dbReference type="InterPro" id="IPR023271">
    <property type="entry name" value="Aquaporin-like"/>
</dbReference>
<feature type="transmembrane region" description="Helical" evidence="7">
    <location>
        <begin position="28"/>
        <end position="47"/>
    </location>
</feature>
<comment type="caution">
    <text evidence="8">The sequence shown here is derived from an EMBL/GenBank/DDBJ whole genome shotgun (WGS) entry which is preliminary data.</text>
</comment>
<keyword evidence="9" id="KW-1185">Reference proteome</keyword>
<dbReference type="Proteomes" id="UP001454036">
    <property type="component" value="Unassembled WGS sequence"/>
</dbReference>
<dbReference type="EMBL" id="BAABME010023278">
    <property type="protein sequence ID" value="GAA0167697.1"/>
    <property type="molecule type" value="Genomic_DNA"/>
</dbReference>
<accession>A0AAV3R039</accession>
<evidence type="ECO:0000256" key="3">
    <source>
        <dbReference type="ARBA" id="ARBA00022692"/>
    </source>
</evidence>
<comment type="subcellular location">
    <subcellularLocation>
        <location evidence="1">Membrane</location>
        <topology evidence="1">Multi-pass membrane protein</topology>
    </subcellularLocation>
</comment>
<dbReference type="InterPro" id="IPR034294">
    <property type="entry name" value="Aquaporin_transptr"/>
</dbReference>
<dbReference type="Pfam" id="PF00230">
    <property type="entry name" value="MIP"/>
    <property type="match status" value="1"/>
</dbReference>
<name>A0AAV3R039_LITER</name>